<organism evidence="5 6">
    <name type="scientific">Brenthis ino</name>
    <name type="common">lesser marbled fritillary</name>
    <dbReference type="NCBI Taxonomy" id="405034"/>
    <lineage>
        <taxon>Eukaryota</taxon>
        <taxon>Metazoa</taxon>
        <taxon>Ecdysozoa</taxon>
        <taxon>Arthropoda</taxon>
        <taxon>Hexapoda</taxon>
        <taxon>Insecta</taxon>
        <taxon>Pterygota</taxon>
        <taxon>Neoptera</taxon>
        <taxon>Endopterygota</taxon>
        <taxon>Lepidoptera</taxon>
        <taxon>Glossata</taxon>
        <taxon>Ditrysia</taxon>
        <taxon>Papilionoidea</taxon>
        <taxon>Nymphalidae</taxon>
        <taxon>Heliconiinae</taxon>
        <taxon>Argynnini</taxon>
        <taxon>Brenthis</taxon>
    </lineage>
</organism>
<proteinExistence type="inferred from homology"/>
<evidence type="ECO:0000259" key="4">
    <source>
        <dbReference type="SMART" id="SM00020"/>
    </source>
</evidence>
<dbReference type="GO" id="GO:0006508">
    <property type="term" value="P:proteolysis"/>
    <property type="evidence" value="ECO:0007669"/>
    <property type="project" value="InterPro"/>
</dbReference>
<keyword evidence="1" id="KW-1015">Disulfide bond</keyword>
<dbReference type="GO" id="GO:0004252">
    <property type="term" value="F:serine-type endopeptidase activity"/>
    <property type="evidence" value="ECO:0007669"/>
    <property type="project" value="InterPro"/>
</dbReference>
<evidence type="ECO:0000256" key="1">
    <source>
        <dbReference type="ARBA" id="ARBA00023157"/>
    </source>
</evidence>
<feature type="domain" description="Peptidase S1" evidence="4">
    <location>
        <begin position="1179"/>
        <end position="1424"/>
    </location>
</feature>
<feature type="non-terminal residue" evidence="5">
    <location>
        <position position="1665"/>
    </location>
</feature>
<dbReference type="InterPro" id="IPR009003">
    <property type="entry name" value="Peptidase_S1_PA"/>
</dbReference>
<dbReference type="EMBL" id="OV170221">
    <property type="protein sequence ID" value="CAH0712798.1"/>
    <property type="molecule type" value="Genomic_DNA"/>
</dbReference>
<dbReference type="OrthoDB" id="10064156at2759"/>
<evidence type="ECO:0000313" key="6">
    <source>
        <dbReference type="Proteomes" id="UP000838878"/>
    </source>
</evidence>
<dbReference type="PANTHER" id="PTHR24256">
    <property type="entry name" value="TRYPTASE-RELATED"/>
    <property type="match status" value="1"/>
</dbReference>
<dbReference type="Gene3D" id="2.40.10.10">
    <property type="entry name" value="Trypsin-like serine proteases"/>
    <property type="match status" value="2"/>
</dbReference>
<dbReference type="SMART" id="SM00020">
    <property type="entry name" value="Tryp_SPc"/>
    <property type="match status" value="1"/>
</dbReference>
<feature type="chain" id="PRO_5035833856" description="Peptidase S1 domain-containing protein" evidence="3">
    <location>
        <begin position="20"/>
        <end position="1665"/>
    </location>
</feature>
<dbReference type="InterPro" id="IPR051487">
    <property type="entry name" value="Ser/Thr_Proteases_Immune/Dev"/>
</dbReference>
<sequence>MKPLLKTVVAMCLLITIHALPESIEDVKELPQSKEPIVEAEESEPQARVERCTTCTSLNLKIKSPKEALAALKSLPGAEVHTQQSYQGCSSDKGCAGLKIKDGKVIQRFGNVDAFNAAAAADVNNEFIFHSGFGNNALEGALGNQPFWWMNQDSPFKAGGASGNFEKFSKSSSSSYSSSGSSGGVSGALDLGANPFLNGDLSLGADIKPNYQSSSFESSSYSASNKGEMDLSQNPFLNGGYKAGQGFQSAFEASGSQNFGAGAYGNKASTGYIGSSPAPFVPVASNVNLIQNEKADFDFTQQQQTQQNIDEIFQSSGNVGIEASAGDLEQTCSAEGYSCVLRSLCNNGVAFVQVKVQKQFCNVRTEVCCRIEVAITNTQGSFSNQGSVLNSQASYGASSIGKGSYGSAASFGSGIGGVKRGPAGSNSFGIGPTIAPTTSQFGATNGFKATGQTNFIETDSLTAGSEAAGFYRPGAVGSNLKPGIPYLPPVDNTNSGTNIVSSTSFPTPVLVTTPRPILTSAKPTYLPPPVTSTSAPGYLPPIGEQTINRETFVPANPDYEEGSIILDENRPPRVKPTPIPVPIGPILSEIPAGCAAALKCTPIEFCTAEGVISNTTVILTRDQNAYRVPLTDCRDIETGRVGKCCRDPYYTDPWPTNQLGKWVTGVFGGNDGKYVPDNRISTSNIRPTVTSKPVVTGSILLNNFMTTKTPKYPTPTPFPTTNQFGQGSVGIIGQGGQGQYGQGTQGQFGIGGQGQLGLGSQVNTAYQKGQGQIKKQGQGQIVSQGVGSGVSQGFGTGIRQGQGVGVIQGGGLGIRQQQGQVVSQGQGAFGVKGQGVQTQFGVGTGIRQGQGVGVSQGFGTGVRQGQGVGVSQGQGLGVAQGFGTGVQQGVGTGISQGFGTGIRQGQGVLASKGQGVGIAQGQGLGVAQGQGLGVTQGQGLGVSQGQGLGVSQGQGLGISQGQGLGVSQGFGTGVRQGQGVLVSKGQGLGVAQGQGLGVSQGQGLGVSQGQGLGVSQGFGSGVRQGVGIEASQGFGTGVQQGQGLGVSQGFGTGVQQGFGQGVSQGFGQGFRQGQGQIVSQGLGTGVSQGQGQFVNQGEESYISQGFGQGIRQGQGQLVSQGQGQYVTQGQGKKLIQGFGQAIRQGSGLGVENEYSESVNRVFLTQYNGNGQCGLMNGQKPFGDKNDLEVDFAEIPWQAMILLQTNRSLLCGGVITRPDVVVTSAACVEGLEAKNVLIKGGEYKLGIDDEPLPFQIVQVKTILRHPFYKPGSLLYDAAILVLTENLRLAKNIYPICLPGVDETLDAYYNGAGQCIVTGWGKIVLQAHLEGAIMHSVNVSLIPPQECQAKISSDYPHLFEQYDEDSCACGQPKNPDDNICKVDIGSALACTSGDGHYVLRGVYSWDSGCQTGNQLAGFYKFDLEWYQWAIGLIESIRFAQFSTITKVTSQVTSQVNGVKGFGVKGNQFNTVKGSVGSGSGTAVGGVKGFGVNGKGQLGFGQTQSLVSQGQYGGGFNKFSGKVSSTNSQSGFGFGDIKPITNGFSATYSEKKYFQTEPKIVTYTTKPEIVTYTTKPEIVTYTTKPEIFTYTTKPKIFTYTTKPKIITYTTEPKIVTYTTKPQIIRYETSGSGTNPQYVAPGVSFNPSFSDLISKHEHTANCKCLEGKK</sequence>
<dbReference type="SUPFAM" id="SSF50494">
    <property type="entry name" value="Trypsin-like serine proteases"/>
    <property type="match status" value="1"/>
</dbReference>
<gene>
    <name evidence="5" type="ORF">BINO364_LOCUS30</name>
</gene>
<dbReference type="InterPro" id="IPR001254">
    <property type="entry name" value="Trypsin_dom"/>
</dbReference>
<keyword evidence="3" id="KW-0732">Signal</keyword>
<dbReference type="InterPro" id="IPR040973">
    <property type="entry name" value="CLIP_SPH_Scar"/>
</dbReference>
<dbReference type="Pfam" id="PF00089">
    <property type="entry name" value="Trypsin"/>
    <property type="match status" value="1"/>
</dbReference>
<evidence type="ECO:0000256" key="2">
    <source>
        <dbReference type="ARBA" id="ARBA00024195"/>
    </source>
</evidence>
<comment type="similarity">
    <text evidence="2">Belongs to the peptidase S1 family. CLIP subfamily.</text>
</comment>
<dbReference type="Pfam" id="PF18399">
    <property type="entry name" value="CLIP_SPH_Scar"/>
    <property type="match status" value="1"/>
</dbReference>
<protein>
    <recommendedName>
        <fullName evidence="4">Peptidase S1 domain-containing protein</fullName>
    </recommendedName>
</protein>
<accession>A0A8S4HV73</accession>
<dbReference type="Proteomes" id="UP000838878">
    <property type="component" value="Chromosome 1"/>
</dbReference>
<evidence type="ECO:0000256" key="3">
    <source>
        <dbReference type="SAM" id="SignalP"/>
    </source>
</evidence>
<name>A0A8S4HV73_9NEOP</name>
<reference evidence="5" key="1">
    <citation type="submission" date="2021-12" db="EMBL/GenBank/DDBJ databases">
        <authorList>
            <person name="Martin H S."/>
        </authorList>
    </citation>
    <scope>NUCLEOTIDE SEQUENCE</scope>
</reference>
<evidence type="ECO:0000313" key="5">
    <source>
        <dbReference type="EMBL" id="CAH0712798.1"/>
    </source>
</evidence>
<dbReference type="InterPro" id="IPR043504">
    <property type="entry name" value="Peptidase_S1_PA_chymotrypsin"/>
</dbReference>
<feature type="signal peptide" evidence="3">
    <location>
        <begin position="1"/>
        <end position="19"/>
    </location>
</feature>
<keyword evidence="6" id="KW-1185">Reference proteome</keyword>